<reference evidence="12" key="1">
    <citation type="submission" date="2023-06" db="EMBL/GenBank/DDBJ databases">
        <title>Gordonia sp. nov. and Pseudochrobactrum sp. nov., two species isolated from the burying beetle Nicrophorus vespilloides.</title>
        <authorList>
            <person name="Poehlein A."/>
            <person name="Guzman J."/>
            <person name="Daniel R."/>
            <person name="Vilcinskas A."/>
        </authorList>
    </citation>
    <scope>NUCLEOTIDE SEQUENCE</scope>
    <source>
        <strain evidence="12">MP11Mi</strain>
    </source>
</reference>
<dbReference type="EC" id="6.3.5.2" evidence="9"/>
<comment type="catalytic activity">
    <reaction evidence="9">
        <text>XMP + L-glutamine + ATP + H2O = GMP + L-glutamate + AMP + diphosphate + 2 H(+)</text>
        <dbReference type="Rhea" id="RHEA:11680"/>
        <dbReference type="ChEBI" id="CHEBI:15377"/>
        <dbReference type="ChEBI" id="CHEBI:15378"/>
        <dbReference type="ChEBI" id="CHEBI:29985"/>
        <dbReference type="ChEBI" id="CHEBI:30616"/>
        <dbReference type="ChEBI" id="CHEBI:33019"/>
        <dbReference type="ChEBI" id="CHEBI:57464"/>
        <dbReference type="ChEBI" id="CHEBI:58115"/>
        <dbReference type="ChEBI" id="CHEBI:58359"/>
        <dbReference type="ChEBI" id="CHEBI:456215"/>
        <dbReference type="EC" id="6.3.5.2"/>
    </reaction>
</comment>
<dbReference type="InterPro" id="IPR029062">
    <property type="entry name" value="Class_I_gatase-like"/>
</dbReference>
<feature type="active site" evidence="9">
    <location>
        <position position="236"/>
    </location>
</feature>
<evidence type="ECO:0000256" key="3">
    <source>
        <dbReference type="ARBA" id="ARBA00022598"/>
    </source>
</evidence>
<evidence type="ECO:0000256" key="1">
    <source>
        <dbReference type="ARBA" id="ARBA00002332"/>
    </source>
</evidence>
<dbReference type="EMBL" id="CP128986">
    <property type="protein sequence ID" value="WOC11259.1"/>
    <property type="molecule type" value="Genomic_DNA"/>
</dbReference>
<evidence type="ECO:0000256" key="9">
    <source>
        <dbReference type="HAMAP-Rule" id="MF_00344"/>
    </source>
</evidence>
<accession>A0AA97CU76</accession>
<gene>
    <name evidence="9 12" type="primary">guaA</name>
    <name evidence="12" type="ORF">MP11Mi_03260</name>
</gene>
<evidence type="ECO:0000256" key="4">
    <source>
        <dbReference type="ARBA" id="ARBA00022741"/>
    </source>
</evidence>
<dbReference type="NCBIfam" id="NF000848">
    <property type="entry name" value="PRK00074.1"/>
    <property type="match status" value="1"/>
</dbReference>
<dbReference type="HAMAP" id="MF_00344">
    <property type="entry name" value="GMP_synthase"/>
    <property type="match status" value="1"/>
</dbReference>
<dbReference type="Pfam" id="PF00117">
    <property type="entry name" value="GATase"/>
    <property type="match status" value="1"/>
</dbReference>
<dbReference type="InterPro" id="IPR022955">
    <property type="entry name" value="GMP_synthase"/>
</dbReference>
<evidence type="ECO:0000259" key="11">
    <source>
        <dbReference type="Pfam" id="PF00958"/>
    </source>
</evidence>
<evidence type="ECO:0000256" key="2">
    <source>
        <dbReference type="ARBA" id="ARBA00005153"/>
    </source>
</evidence>
<dbReference type="PRINTS" id="PR00096">
    <property type="entry name" value="GATASE"/>
</dbReference>
<dbReference type="Gene3D" id="3.30.300.10">
    <property type="match status" value="1"/>
</dbReference>
<dbReference type="CDD" id="cd01997">
    <property type="entry name" value="GMP_synthase_C"/>
    <property type="match status" value="1"/>
</dbReference>
<proteinExistence type="inferred from homology"/>
<dbReference type="Gene3D" id="3.40.50.620">
    <property type="entry name" value="HUPs"/>
    <property type="match status" value="1"/>
</dbReference>
<feature type="domain" description="GMP synthase C-terminal" evidence="11">
    <location>
        <begin position="492"/>
        <end position="584"/>
    </location>
</feature>
<dbReference type="GO" id="GO:0005829">
    <property type="term" value="C:cytosol"/>
    <property type="evidence" value="ECO:0007669"/>
    <property type="project" value="TreeGrafter"/>
</dbReference>
<dbReference type="PRINTS" id="PR00097">
    <property type="entry name" value="ANTSNTHASEII"/>
</dbReference>
<keyword evidence="6 9" id="KW-0658">Purine biosynthesis</keyword>
<evidence type="ECO:0000259" key="10">
    <source>
        <dbReference type="Pfam" id="PF00117"/>
    </source>
</evidence>
<protein>
    <recommendedName>
        <fullName evidence="9">GMP synthase [glutamine-hydrolyzing]</fullName>
        <ecNumber evidence="9">6.3.5.2</ecNumber>
    </recommendedName>
    <alternativeName>
        <fullName evidence="9">GMP synthetase</fullName>
    </alternativeName>
    <alternativeName>
        <fullName evidence="9">Glutamine amidotransferase</fullName>
    </alternativeName>
</protein>
<feature type="domain" description="Glutamine amidotransferase" evidence="10">
    <location>
        <begin position="72"/>
        <end position="253"/>
    </location>
</feature>
<evidence type="ECO:0000256" key="6">
    <source>
        <dbReference type="ARBA" id="ARBA00022755"/>
    </source>
</evidence>
<keyword evidence="4 9" id="KW-0547">Nucleotide-binding</keyword>
<dbReference type="SUPFAM" id="SSF52317">
    <property type="entry name" value="Class I glutamine amidotransferase-like"/>
    <property type="match status" value="1"/>
</dbReference>
<dbReference type="InterPro" id="IPR017926">
    <property type="entry name" value="GATASE"/>
</dbReference>
<comment type="subunit">
    <text evidence="9">Homodimer.</text>
</comment>
<dbReference type="NCBIfam" id="TIGR00888">
    <property type="entry name" value="guaA_Nterm"/>
    <property type="match status" value="1"/>
</dbReference>
<dbReference type="FunFam" id="3.40.50.880:FF:000001">
    <property type="entry name" value="GMP synthase [glutamine-hydrolyzing]"/>
    <property type="match status" value="1"/>
</dbReference>
<dbReference type="InterPro" id="IPR001674">
    <property type="entry name" value="GMP_synth_C"/>
</dbReference>
<name>A0AA97CU76_9ACTN</name>
<dbReference type="Pfam" id="PF00958">
    <property type="entry name" value="GMP_synt_C"/>
    <property type="match status" value="1"/>
</dbReference>
<dbReference type="GO" id="GO:0005524">
    <property type="term" value="F:ATP binding"/>
    <property type="evidence" value="ECO:0007669"/>
    <property type="project" value="UniProtKB-UniRule"/>
</dbReference>
<organism evidence="12">
    <name type="scientific">Gordonia sp. MP11Mi</name>
    <dbReference type="NCBI Taxonomy" id="3022769"/>
    <lineage>
        <taxon>Bacteria</taxon>
        <taxon>Bacillati</taxon>
        <taxon>Actinomycetota</taxon>
        <taxon>Actinomycetes</taxon>
        <taxon>Mycobacteriales</taxon>
        <taxon>Gordoniaceae</taxon>
        <taxon>Gordonia</taxon>
    </lineage>
</organism>
<dbReference type="AlphaFoldDB" id="A0AA97CU76"/>
<dbReference type="PANTHER" id="PTHR11922:SF2">
    <property type="entry name" value="GMP SYNTHASE [GLUTAMINE-HYDROLYZING]"/>
    <property type="match status" value="1"/>
</dbReference>
<dbReference type="InterPro" id="IPR004739">
    <property type="entry name" value="GMP_synth_GATase"/>
</dbReference>
<evidence type="ECO:0000256" key="5">
    <source>
        <dbReference type="ARBA" id="ARBA00022749"/>
    </source>
</evidence>
<sequence>MYSVKLLVRTAPPVHRGFAQWSACTDTSLNAIANELLDVWAALLNQRRYCTRAPDRLAPVTNPSADHPRPVLVVDFGAQYAQLIARRVREARIYSEVVAHDATLEEITAKNPAALILSGGPASVYADGAPTIDEKLFDLGIPVFGICYGFQKMTAALGGVVANTGGREFGRTTLTVSGDGKLHRGLPGTQPVWMSHNDAVQSAPEGFDVTASTPGAPVAAFECVERQMAGVQYHPEVMHSPHGQEVLARFLYEVAGLEPTWTAANIADALIADVREQVGDDLALCALSGGVDSAVAGALVQRAIGDRLTCVFVDHGLLRAGEREQVQNDFVAATGARLVTVDAEETFLGHLAGVSDPEEKRKIIGREFIRSFEDVVSEALGDRAAEGKTIDYLVQGTLYPDVVESGGGSGTANIKSHHNVGGLPEDLEFKLVEPLRLLFKDEVRAVGRELGLPEEMVARQPFPGPGLAIRIVGEVTKDRLDLLRQADLIAREELTSAGLDGQIWQCPVVLLADVRSVGVQGDGRTYGHPIVLRPVSSEDAMTADWTRVPYEVLEIISTRITNEVPDVNRVVLDVTSKPPGTIEWE</sequence>
<comment type="pathway">
    <text evidence="2 9">Purine metabolism; GMP biosynthesis; GMP from XMP (L-Gln route): step 1/1.</text>
</comment>
<dbReference type="NCBIfam" id="TIGR00884">
    <property type="entry name" value="guaA_Cterm"/>
    <property type="match status" value="1"/>
</dbReference>
<keyword evidence="7 9" id="KW-0067">ATP-binding</keyword>
<dbReference type="InterPro" id="IPR014729">
    <property type="entry name" value="Rossmann-like_a/b/a_fold"/>
</dbReference>
<dbReference type="FunFam" id="3.30.300.10:FF:000002">
    <property type="entry name" value="GMP synthase [glutamine-hydrolyzing]"/>
    <property type="match status" value="1"/>
</dbReference>
<dbReference type="SUPFAM" id="SSF54810">
    <property type="entry name" value="GMP synthetase C-terminal dimerisation domain"/>
    <property type="match status" value="1"/>
</dbReference>
<keyword evidence="5 9" id="KW-0332">GMP biosynthesis</keyword>
<evidence type="ECO:0000256" key="7">
    <source>
        <dbReference type="ARBA" id="ARBA00022840"/>
    </source>
</evidence>
<dbReference type="PRINTS" id="PR00099">
    <property type="entry name" value="CPSGATASE"/>
</dbReference>
<feature type="active site" description="Nucleophile" evidence="9">
    <location>
        <position position="147"/>
    </location>
</feature>
<dbReference type="GO" id="GO:0003921">
    <property type="term" value="F:GMP synthase activity"/>
    <property type="evidence" value="ECO:0007669"/>
    <property type="project" value="TreeGrafter"/>
</dbReference>
<dbReference type="SUPFAM" id="SSF52402">
    <property type="entry name" value="Adenine nucleotide alpha hydrolases-like"/>
    <property type="match status" value="1"/>
</dbReference>
<keyword evidence="8 9" id="KW-0315">Glutamine amidotransferase</keyword>
<evidence type="ECO:0000256" key="8">
    <source>
        <dbReference type="ARBA" id="ARBA00022962"/>
    </source>
</evidence>
<dbReference type="Gene3D" id="3.40.50.880">
    <property type="match status" value="1"/>
</dbReference>
<dbReference type="CDD" id="cd01742">
    <property type="entry name" value="GATase1_GMP_Synthase"/>
    <property type="match status" value="1"/>
</dbReference>
<dbReference type="PANTHER" id="PTHR11922">
    <property type="entry name" value="GMP SYNTHASE-RELATED"/>
    <property type="match status" value="1"/>
</dbReference>
<dbReference type="FunFam" id="3.40.50.620:FF:000001">
    <property type="entry name" value="GMP synthase [glutamine-hydrolyzing]"/>
    <property type="match status" value="1"/>
</dbReference>
<evidence type="ECO:0000313" key="12">
    <source>
        <dbReference type="EMBL" id="WOC11259.1"/>
    </source>
</evidence>
<feature type="active site" evidence="9">
    <location>
        <position position="234"/>
    </location>
</feature>
<comment type="function">
    <text evidence="1 9">Catalyzes the synthesis of GMP from XMP.</text>
</comment>
<keyword evidence="3 9" id="KW-0436">Ligase</keyword>